<feature type="transmembrane region" description="Helical" evidence="7">
    <location>
        <begin position="372"/>
        <end position="389"/>
    </location>
</feature>
<dbReference type="RefSeq" id="WP_077925700.1">
    <property type="nucleotide sequence ID" value="NZ_BAABKE010000005.1"/>
</dbReference>
<reference evidence="9" key="1">
    <citation type="journal article" date="2019" name="Int. J. Syst. Evol. Microbiol.">
        <title>The Global Catalogue of Microorganisms (GCM) 10K type strain sequencing project: providing services to taxonomists for standard genome sequencing and annotation.</title>
        <authorList>
            <consortium name="The Broad Institute Genomics Platform"/>
            <consortium name="The Broad Institute Genome Sequencing Center for Infectious Disease"/>
            <person name="Wu L."/>
            <person name="Ma J."/>
        </authorList>
    </citation>
    <scope>NUCLEOTIDE SEQUENCE [LARGE SCALE GENOMIC DNA]</scope>
    <source>
        <strain evidence="9">JCM 18424</strain>
    </source>
</reference>
<evidence type="ECO:0000256" key="4">
    <source>
        <dbReference type="ARBA" id="ARBA00022692"/>
    </source>
</evidence>
<name>A0ABP9MVV2_9GAMM</name>
<keyword evidence="5 7" id="KW-1133">Transmembrane helix</keyword>
<evidence type="ECO:0000256" key="2">
    <source>
        <dbReference type="ARBA" id="ARBA00022448"/>
    </source>
</evidence>
<keyword evidence="9" id="KW-1185">Reference proteome</keyword>
<accession>A0ABP9MVV2</accession>
<feature type="transmembrane region" description="Helical" evidence="7">
    <location>
        <begin position="116"/>
        <end position="135"/>
    </location>
</feature>
<feature type="transmembrane region" description="Helical" evidence="7">
    <location>
        <begin position="449"/>
        <end position="467"/>
    </location>
</feature>
<comment type="subcellular location">
    <subcellularLocation>
        <location evidence="1">Cell membrane</location>
        <topology evidence="1">Multi-pass membrane protein</topology>
    </subcellularLocation>
</comment>
<dbReference type="PANTHER" id="PTHR30509:SF9">
    <property type="entry name" value="MULTIDRUG RESISTANCE PROTEIN MDTO"/>
    <property type="match status" value="1"/>
</dbReference>
<sequence length="644" mass="73789">MMAKLQKIFESLARLQYGYAIRVVLGVAIAWFVSFRLQIDKPYWSIMTVMIVTLPTQSELLNKFIARFIGTMVGALMVNIIASIALDDQWLFAIYMAFWLSICAYLATAKGSLSSYGFALCGYTSAILGFTLSIQPSSYMVFQITQARITEILIGLVTAFFVSMLWPSHLDHRQTRLQVRAKRQQIRQMYVNLLTPDYDQRLFIQEYRHTLHDLMSFRSALAMNLFSISEERKDAMGIFQYGQRLIAAMSNVLLIEAMKTELMAIYPAAMTAYLESLRQWLASAQVRSEKILTKPEPPAELLQDIKGRSFIQKLNEKIDYWYSMRLNEDVDEYIPSMRIYYSDYKEAWLNAVRTFFALMLGMFFWMSTGWDMGFVLMVIIGVICTLGATYPMINKLLTISILMSIFIMVPVSYALKFGLLIQATSLLPAMLVVLPFYFIAALIRVSSMLGFLIGYGFLLFSSFLIGFSNPMNYSFALFANSALALVVALCIILLIFSIIRPSSDEQKLHRIKHSVWQHFNALENSQITAKGLKDYEAYLYNAVHKTQMIPDQYGKPELLAFIFLTLVILRAQLRLHEQNIEWRLPEEIRGLINDGEYLQAIDLIHQQKESISDAMIAQSYWEIETAITALNRFLSTGPTTELIC</sequence>
<feature type="transmembrane region" description="Helical" evidence="7">
    <location>
        <begin position="347"/>
        <end position="366"/>
    </location>
</feature>
<dbReference type="Proteomes" id="UP001500631">
    <property type="component" value="Unassembled WGS sequence"/>
</dbReference>
<dbReference type="EMBL" id="BAABKE010000005">
    <property type="protein sequence ID" value="GAA5101421.1"/>
    <property type="molecule type" value="Genomic_DNA"/>
</dbReference>
<evidence type="ECO:0000313" key="9">
    <source>
        <dbReference type="Proteomes" id="UP001500631"/>
    </source>
</evidence>
<feature type="transmembrane region" description="Helical" evidence="7">
    <location>
        <begin position="68"/>
        <end position="86"/>
    </location>
</feature>
<keyword evidence="2" id="KW-0813">Transport</keyword>
<keyword evidence="6 7" id="KW-0472">Membrane</keyword>
<dbReference type="InterPro" id="IPR006726">
    <property type="entry name" value="PHBA_efflux_AaeB/fusaric-R"/>
</dbReference>
<gene>
    <name evidence="8" type="ORF">GCM10023338_17350</name>
</gene>
<evidence type="ECO:0008006" key="10">
    <source>
        <dbReference type="Google" id="ProtNLM"/>
    </source>
</evidence>
<protein>
    <recommendedName>
        <fullName evidence="10">FUSC family protein</fullName>
    </recommendedName>
</protein>
<comment type="caution">
    <text evidence="8">The sequence shown here is derived from an EMBL/GenBank/DDBJ whole genome shotgun (WGS) entry which is preliminary data.</text>
</comment>
<evidence type="ECO:0000313" key="8">
    <source>
        <dbReference type="EMBL" id="GAA5101421.1"/>
    </source>
</evidence>
<organism evidence="8 9">
    <name type="scientific">Wohlfahrtiimonas larvae</name>
    <dbReference type="NCBI Taxonomy" id="1157986"/>
    <lineage>
        <taxon>Bacteria</taxon>
        <taxon>Pseudomonadati</taxon>
        <taxon>Pseudomonadota</taxon>
        <taxon>Gammaproteobacteria</taxon>
        <taxon>Cardiobacteriales</taxon>
        <taxon>Ignatzschineriaceae</taxon>
        <taxon>Wohlfahrtiimonas</taxon>
    </lineage>
</organism>
<feature type="transmembrane region" description="Helical" evidence="7">
    <location>
        <begin position="147"/>
        <end position="166"/>
    </location>
</feature>
<keyword evidence="3" id="KW-1003">Cell membrane</keyword>
<keyword evidence="4 7" id="KW-0812">Transmembrane</keyword>
<evidence type="ECO:0000256" key="7">
    <source>
        <dbReference type="SAM" id="Phobius"/>
    </source>
</evidence>
<feature type="transmembrane region" description="Helical" evidence="7">
    <location>
        <begin position="473"/>
        <end position="499"/>
    </location>
</feature>
<dbReference type="Pfam" id="PF04632">
    <property type="entry name" value="FUSC"/>
    <property type="match status" value="1"/>
</dbReference>
<evidence type="ECO:0000256" key="1">
    <source>
        <dbReference type="ARBA" id="ARBA00004651"/>
    </source>
</evidence>
<dbReference type="PANTHER" id="PTHR30509">
    <property type="entry name" value="P-HYDROXYBENZOIC ACID EFFLUX PUMP SUBUNIT-RELATED"/>
    <property type="match status" value="1"/>
</dbReference>
<proteinExistence type="predicted"/>
<feature type="transmembrane region" description="Helical" evidence="7">
    <location>
        <begin position="92"/>
        <end position="109"/>
    </location>
</feature>
<feature type="transmembrane region" description="Helical" evidence="7">
    <location>
        <begin position="421"/>
        <end position="442"/>
    </location>
</feature>
<evidence type="ECO:0000256" key="5">
    <source>
        <dbReference type="ARBA" id="ARBA00022989"/>
    </source>
</evidence>
<evidence type="ECO:0000256" key="3">
    <source>
        <dbReference type="ARBA" id="ARBA00022475"/>
    </source>
</evidence>
<evidence type="ECO:0000256" key="6">
    <source>
        <dbReference type="ARBA" id="ARBA00023136"/>
    </source>
</evidence>
<feature type="transmembrane region" description="Helical" evidence="7">
    <location>
        <begin position="396"/>
        <end position="415"/>
    </location>
</feature>
<feature type="transmembrane region" description="Helical" evidence="7">
    <location>
        <begin position="20"/>
        <end position="37"/>
    </location>
</feature>